<dbReference type="AlphaFoldDB" id="A0A2Z6B2Z8"/>
<reference evidence="2 3" key="1">
    <citation type="journal article" date="2018" name="Sci. Adv.">
        <title>Multi-heme cytochromes provide a pathway for survival in energy-limited environments.</title>
        <authorList>
            <person name="Deng X."/>
            <person name="Dohmae N."/>
            <person name="Nealson K.H."/>
            <person name="Hashimoto K."/>
            <person name="Okamoto A."/>
        </authorList>
    </citation>
    <scope>NUCLEOTIDE SEQUENCE [LARGE SCALE GENOMIC DNA]</scope>
    <source>
        <strain evidence="2 3">IS5</strain>
    </source>
</reference>
<dbReference type="EMBL" id="AP017378">
    <property type="protein sequence ID" value="BBD09889.1"/>
    <property type="molecule type" value="Genomic_DNA"/>
</dbReference>
<sequence length="87" mass="9953">MLQNNYGLRLFSSKIPPARRKTIMAFAVFFIAIIFLQAFYWLFANAAEPIIIGLPFGMFMVSFLIVVELVGLLVMDKVLFSNEKEDD</sequence>
<organism evidence="2 3">
    <name type="scientific">Desulfovibrio ferrophilus</name>
    <dbReference type="NCBI Taxonomy" id="241368"/>
    <lineage>
        <taxon>Bacteria</taxon>
        <taxon>Pseudomonadati</taxon>
        <taxon>Thermodesulfobacteriota</taxon>
        <taxon>Desulfovibrionia</taxon>
        <taxon>Desulfovibrionales</taxon>
        <taxon>Desulfovibrionaceae</taxon>
        <taxon>Desulfovibrio</taxon>
    </lineage>
</organism>
<keyword evidence="3" id="KW-1185">Reference proteome</keyword>
<gene>
    <name evidence="2" type="ORF">DFE_3163</name>
</gene>
<evidence type="ECO:0000313" key="2">
    <source>
        <dbReference type="EMBL" id="BBD09889.1"/>
    </source>
</evidence>
<evidence type="ECO:0000256" key="1">
    <source>
        <dbReference type="SAM" id="Phobius"/>
    </source>
</evidence>
<keyword evidence="1" id="KW-0812">Transmembrane</keyword>
<feature type="transmembrane region" description="Helical" evidence="1">
    <location>
        <begin position="23"/>
        <end position="44"/>
    </location>
</feature>
<evidence type="ECO:0000313" key="3">
    <source>
        <dbReference type="Proteomes" id="UP000269883"/>
    </source>
</evidence>
<feature type="transmembrane region" description="Helical" evidence="1">
    <location>
        <begin position="50"/>
        <end position="74"/>
    </location>
</feature>
<dbReference type="KEGG" id="dfl:DFE_3163"/>
<dbReference type="Proteomes" id="UP000269883">
    <property type="component" value="Chromosome"/>
</dbReference>
<protein>
    <submittedName>
        <fullName evidence="2">Uncharacterized protein</fullName>
    </submittedName>
</protein>
<proteinExistence type="predicted"/>
<name>A0A2Z6B2Z8_9BACT</name>
<keyword evidence="1" id="KW-1133">Transmembrane helix</keyword>
<accession>A0A2Z6B2Z8</accession>
<keyword evidence="1" id="KW-0472">Membrane</keyword>